<feature type="chain" id="PRO_5028399595" evidence="1">
    <location>
        <begin position="25"/>
        <end position="249"/>
    </location>
</feature>
<evidence type="ECO:0000313" key="2">
    <source>
        <dbReference type="EMBL" id="HGB14683.1"/>
    </source>
</evidence>
<dbReference type="EMBL" id="DTHB01000042">
    <property type="protein sequence ID" value="HGB14683.1"/>
    <property type="molecule type" value="Genomic_DNA"/>
</dbReference>
<dbReference type="Gene3D" id="3.30.70.2970">
    <property type="entry name" value="Protein of unknown function (DUF541), domain 2"/>
    <property type="match status" value="1"/>
</dbReference>
<evidence type="ECO:0000256" key="1">
    <source>
        <dbReference type="SAM" id="SignalP"/>
    </source>
</evidence>
<feature type="signal peptide" evidence="1">
    <location>
        <begin position="1"/>
        <end position="24"/>
    </location>
</feature>
<gene>
    <name evidence="2" type="ORF">ENV62_05545</name>
</gene>
<dbReference type="GO" id="GO:0006974">
    <property type="term" value="P:DNA damage response"/>
    <property type="evidence" value="ECO:0007669"/>
    <property type="project" value="TreeGrafter"/>
</dbReference>
<dbReference type="Pfam" id="PF04402">
    <property type="entry name" value="SIMPL"/>
    <property type="match status" value="1"/>
</dbReference>
<dbReference type="InterPro" id="IPR007497">
    <property type="entry name" value="SIMPL/DUF541"/>
</dbReference>
<proteinExistence type="predicted"/>
<dbReference type="PANTHER" id="PTHR34387:SF1">
    <property type="entry name" value="PERIPLASMIC IMMUNOGENIC PROTEIN"/>
    <property type="match status" value="1"/>
</dbReference>
<dbReference type="AlphaFoldDB" id="A0A7C3SIP9"/>
<sequence>MVKWRNLQAWMWSLALAAAVVFPAAGEEIKAPEAVIEVEAEGEVLAKPDLAVLTAAIESQALQVEEARAANARASEALLKTMKNLLKEDEKIQSVSYRVQPIYQHKEKVQGGQKIRTEEIAGYKALHVFRIELRDLSRIGQVVDGALKSGANRVQGPYYEHSQKEQWQQQAAVLALTRARNLAEALAQSANLKVKRLRKASTAPSYRPLRAGLMAERAMAPGAAAPETPIEVGEEKFQARVTAAFEVAP</sequence>
<dbReference type="PANTHER" id="PTHR34387">
    <property type="entry name" value="SLR1258 PROTEIN"/>
    <property type="match status" value="1"/>
</dbReference>
<keyword evidence="1" id="KW-0732">Signal</keyword>
<organism evidence="2">
    <name type="scientific">Desulfobacca acetoxidans</name>
    <dbReference type="NCBI Taxonomy" id="60893"/>
    <lineage>
        <taxon>Bacteria</taxon>
        <taxon>Pseudomonadati</taxon>
        <taxon>Thermodesulfobacteriota</taxon>
        <taxon>Desulfobaccia</taxon>
        <taxon>Desulfobaccales</taxon>
        <taxon>Desulfobaccaceae</taxon>
        <taxon>Desulfobacca</taxon>
    </lineage>
</organism>
<reference evidence="2" key="1">
    <citation type="journal article" date="2020" name="mSystems">
        <title>Genome- and Community-Level Interaction Insights into Carbon Utilization and Element Cycling Functions of Hydrothermarchaeota in Hydrothermal Sediment.</title>
        <authorList>
            <person name="Zhou Z."/>
            <person name="Liu Y."/>
            <person name="Xu W."/>
            <person name="Pan J."/>
            <person name="Luo Z.H."/>
            <person name="Li M."/>
        </authorList>
    </citation>
    <scope>NUCLEOTIDE SEQUENCE [LARGE SCALE GENOMIC DNA]</scope>
    <source>
        <strain evidence="2">SpSt-776</strain>
    </source>
</reference>
<protein>
    <submittedName>
        <fullName evidence="2">DUF541 domain-containing protein</fullName>
    </submittedName>
</protein>
<dbReference type="Gene3D" id="3.30.110.170">
    <property type="entry name" value="Protein of unknown function (DUF541), domain 1"/>
    <property type="match status" value="1"/>
</dbReference>
<dbReference type="InterPro" id="IPR052022">
    <property type="entry name" value="26kDa_periplasmic_antigen"/>
</dbReference>
<accession>A0A7C3SIP9</accession>
<comment type="caution">
    <text evidence="2">The sequence shown here is derived from an EMBL/GenBank/DDBJ whole genome shotgun (WGS) entry which is preliminary data.</text>
</comment>
<name>A0A7C3SIP9_9BACT</name>